<dbReference type="FunFam" id="3.40.50.2000:FF:000103">
    <property type="entry name" value="Glycosyltransferase"/>
    <property type="match status" value="1"/>
</dbReference>
<organism evidence="9">
    <name type="scientific">Eucalyptus grandis</name>
    <name type="common">Flooded gum</name>
    <dbReference type="NCBI Taxonomy" id="71139"/>
    <lineage>
        <taxon>Eukaryota</taxon>
        <taxon>Viridiplantae</taxon>
        <taxon>Streptophyta</taxon>
        <taxon>Embryophyta</taxon>
        <taxon>Tracheophyta</taxon>
        <taxon>Spermatophyta</taxon>
        <taxon>Magnoliopsida</taxon>
        <taxon>eudicotyledons</taxon>
        <taxon>Gunneridae</taxon>
        <taxon>Pentapetalae</taxon>
        <taxon>rosids</taxon>
        <taxon>malvids</taxon>
        <taxon>Myrtales</taxon>
        <taxon>Myrtaceae</taxon>
        <taxon>Myrtoideae</taxon>
        <taxon>Eucalypteae</taxon>
        <taxon>Eucalyptus</taxon>
    </lineage>
</organism>
<dbReference type="Gramene" id="KCW51229">
    <property type="protein sequence ID" value="KCW51229"/>
    <property type="gene ID" value="EUGRSUZ_J00809"/>
</dbReference>
<evidence type="ECO:0000256" key="6">
    <source>
        <dbReference type="SAM" id="MobiDB-lite"/>
    </source>
</evidence>
<gene>
    <name evidence="9" type="ORF">EUGRSUZ_J00809</name>
</gene>
<feature type="domain" description="Glycosyltransferase N-terminal" evidence="8">
    <location>
        <begin position="5"/>
        <end position="139"/>
    </location>
</feature>
<dbReference type="FunFam" id="3.40.50.2000:FF:000064">
    <property type="entry name" value="Glycosyltransferase"/>
    <property type="match status" value="1"/>
</dbReference>
<dbReference type="SUPFAM" id="SSF53756">
    <property type="entry name" value="UDP-Glycosyltransferase/glycogen phosphorylase"/>
    <property type="match status" value="1"/>
</dbReference>
<dbReference type="InterPro" id="IPR002213">
    <property type="entry name" value="UDP_glucos_trans"/>
</dbReference>
<proteinExistence type="inferred from homology"/>
<feature type="transmembrane region" description="Helical" evidence="7">
    <location>
        <begin position="6"/>
        <end position="27"/>
    </location>
</feature>
<keyword evidence="7" id="KW-0812">Transmembrane</keyword>
<evidence type="ECO:0000256" key="4">
    <source>
        <dbReference type="RuleBase" id="RU003718"/>
    </source>
</evidence>
<evidence type="ECO:0000259" key="8">
    <source>
        <dbReference type="Pfam" id="PF26168"/>
    </source>
</evidence>
<dbReference type="EMBL" id="KK198762">
    <property type="protein sequence ID" value="KCW51229.1"/>
    <property type="molecule type" value="Genomic_DNA"/>
</dbReference>
<name>A0A059ABW3_EUCGR</name>
<evidence type="ECO:0000313" key="9">
    <source>
        <dbReference type="EMBL" id="KCW51229.1"/>
    </source>
</evidence>
<sequence length="516" mass="55961">MEEDQTNIVVFPFMAQGHIIPFLALALHLESKLRRLPNLTITFLNTPLNIAKLRSSLPPSTALRLVELPFRPSDHGLPPDADNTNALPYPLVARLLHASTSLRGPFRDLLLGLVAGGRKPLCVIADIFFGWTATVCRELGIFHAVFSGASGFGLACYYSLWVNLPHRKKPDAVEFSLPDFQEGSPVHVSQLPLTILEADGTDEWSVFQASNLSAWADSNGILFNTVAEFDGVGLSYFRRKLGVEVWPVGPVLLSEKNRRSTTPSRPDGASPEQCTAWLDTKPPKSVLYVSFGSMNTLTAPHMMELATALESSGRDFLWVVRPPVGHDINAEFDAGAWLPEGFERRTAGRGLLVERWAPQAEILAHGAVAAFLTHCGWNSVLEALSNGVPLLGWPMAAEQFFNASLLEGGGVGACLEVARGRSGEVRAEALREKIETAMGETESGREMRRRAREARDMIQSALRDDAGAGAAARGSSVRALDEFIDTAMSAVAESRNGPKISNGDASIPREQISTSV</sequence>
<dbReference type="Gene3D" id="3.40.50.2000">
    <property type="entry name" value="Glycogen Phosphorylase B"/>
    <property type="match status" value="2"/>
</dbReference>
<evidence type="ECO:0000256" key="3">
    <source>
        <dbReference type="ARBA" id="ARBA00022679"/>
    </source>
</evidence>
<dbReference type="eggNOG" id="KOG1192">
    <property type="taxonomic scope" value="Eukaryota"/>
</dbReference>
<keyword evidence="2 4" id="KW-0328">Glycosyltransferase</keyword>
<dbReference type="PROSITE" id="PS00375">
    <property type="entry name" value="UDPGT"/>
    <property type="match status" value="1"/>
</dbReference>
<dbReference type="PANTHER" id="PTHR48047:SF61">
    <property type="entry name" value="OS04G0273600 PROTEIN"/>
    <property type="match status" value="1"/>
</dbReference>
<protein>
    <recommendedName>
        <fullName evidence="5">Glycosyltransferase</fullName>
        <ecNumber evidence="5">2.4.1.-</ecNumber>
    </recommendedName>
</protein>
<dbReference type="Pfam" id="PF00201">
    <property type="entry name" value="UDPGT"/>
    <property type="match status" value="1"/>
</dbReference>
<dbReference type="PANTHER" id="PTHR48047">
    <property type="entry name" value="GLYCOSYLTRANSFERASE"/>
    <property type="match status" value="1"/>
</dbReference>
<feature type="region of interest" description="Disordered" evidence="6">
    <location>
        <begin position="492"/>
        <end position="516"/>
    </location>
</feature>
<evidence type="ECO:0000256" key="5">
    <source>
        <dbReference type="RuleBase" id="RU362057"/>
    </source>
</evidence>
<dbReference type="InterPro" id="IPR058980">
    <property type="entry name" value="Glyco_transf_N"/>
</dbReference>
<dbReference type="AlphaFoldDB" id="A0A059ABW3"/>
<dbReference type="Pfam" id="PF26168">
    <property type="entry name" value="Glyco_transf_N"/>
    <property type="match status" value="1"/>
</dbReference>
<evidence type="ECO:0000256" key="7">
    <source>
        <dbReference type="SAM" id="Phobius"/>
    </source>
</evidence>
<comment type="similarity">
    <text evidence="1 4">Belongs to the UDP-glycosyltransferase family.</text>
</comment>
<dbReference type="GO" id="GO:0035251">
    <property type="term" value="F:UDP-glucosyltransferase activity"/>
    <property type="evidence" value="ECO:0000318"/>
    <property type="project" value="GO_Central"/>
</dbReference>
<dbReference type="InterPro" id="IPR035595">
    <property type="entry name" value="UDP_glycos_trans_CS"/>
</dbReference>
<keyword evidence="7" id="KW-0472">Membrane</keyword>
<keyword evidence="3 4" id="KW-0808">Transferase</keyword>
<keyword evidence="7" id="KW-1133">Transmembrane helix</keyword>
<accession>A0A059ABW3</accession>
<dbReference type="OMA" id="QFFNVKF"/>
<dbReference type="EC" id="2.4.1.-" evidence="5"/>
<reference evidence="9" key="1">
    <citation type="submission" date="2013-07" db="EMBL/GenBank/DDBJ databases">
        <title>The genome of Eucalyptus grandis.</title>
        <authorList>
            <person name="Schmutz J."/>
            <person name="Hayes R."/>
            <person name="Myburg A."/>
            <person name="Tuskan G."/>
            <person name="Grattapaglia D."/>
            <person name="Rokhsar D.S."/>
        </authorList>
    </citation>
    <scope>NUCLEOTIDE SEQUENCE</scope>
    <source>
        <tissue evidence="9">Leaf extractions</tissue>
    </source>
</reference>
<dbReference type="CDD" id="cd03784">
    <property type="entry name" value="GT1_Gtf-like"/>
    <property type="match status" value="1"/>
</dbReference>
<evidence type="ECO:0000256" key="1">
    <source>
        <dbReference type="ARBA" id="ARBA00009995"/>
    </source>
</evidence>
<evidence type="ECO:0000256" key="2">
    <source>
        <dbReference type="ARBA" id="ARBA00022676"/>
    </source>
</evidence>
<dbReference type="FunCoup" id="A0A059ABW3">
    <property type="interactions" value="363"/>
</dbReference>
<dbReference type="InParanoid" id="A0A059ABW3"/>